<proteinExistence type="predicted"/>
<sequence>MSGDGKIAFRMQLNPGQAAAYKARHDAIWPELIALLRASGIGDYSIFLHEPTQSLFAVMRRAPDHRADHLPEEAVMRRWWRHMADIMATDATGAPLAEPLPLMFHMD</sequence>
<dbReference type="GO" id="GO:0016857">
    <property type="term" value="F:racemase and epimerase activity, acting on carbohydrates and derivatives"/>
    <property type="evidence" value="ECO:0007669"/>
    <property type="project" value="InterPro"/>
</dbReference>
<dbReference type="Proteomes" id="UP000185494">
    <property type="component" value="Chromosome 1"/>
</dbReference>
<dbReference type="Gene3D" id="3.30.70.100">
    <property type="match status" value="1"/>
</dbReference>
<name>A0A1L7AKU5_9PROT</name>
<evidence type="ECO:0000313" key="2">
    <source>
        <dbReference type="Proteomes" id="UP000185494"/>
    </source>
</evidence>
<dbReference type="Pfam" id="PF05336">
    <property type="entry name" value="rhaM"/>
    <property type="match status" value="1"/>
</dbReference>
<organism evidence="1 2">
    <name type="scientific">Roseomonas gilardii</name>
    <dbReference type="NCBI Taxonomy" id="257708"/>
    <lineage>
        <taxon>Bacteria</taxon>
        <taxon>Pseudomonadati</taxon>
        <taxon>Pseudomonadota</taxon>
        <taxon>Alphaproteobacteria</taxon>
        <taxon>Acetobacterales</taxon>
        <taxon>Roseomonadaceae</taxon>
        <taxon>Roseomonas</taxon>
    </lineage>
</organism>
<evidence type="ECO:0000313" key="1">
    <source>
        <dbReference type="EMBL" id="APT59405.1"/>
    </source>
</evidence>
<dbReference type="InterPro" id="IPR008000">
    <property type="entry name" value="Rham/fucose_mutarotase"/>
</dbReference>
<dbReference type="SUPFAM" id="SSF54909">
    <property type="entry name" value="Dimeric alpha+beta barrel"/>
    <property type="match status" value="1"/>
</dbReference>
<dbReference type="STRING" id="257708.RGI145_15735"/>
<dbReference type="GO" id="GO:0019301">
    <property type="term" value="P:rhamnose catabolic process"/>
    <property type="evidence" value="ECO:0007669"/>
    <property type="project" value="TreeGrafter"/>
</dbReference>
<dbReference type="RefSeq" id="WP_075800126.1">
    <property type="nucleotide sequence ID" value="NZ_CP015583.1"/>
</dbReference>
<dbReference type="PANTHER" id="PTHR34389">
    <property type="entry name" value="L-RHAMNOSE MUTAROTASE"/>
    <property type="match status" value="1"/>
</dbReference>
<accession>A0A1L7AKU5</accession>
<dbReference type="EMBL" id="CP015583">
    <property type="protein sequence ID" value="APT59405.1"/>
    <property type="molecule type" value="Genomic_DNA"/>
</dbReference>
<dbReference type="InterPro" id="IPR011008">
    <property type="entry name" value="Dimeric_a/b-barrel"/>
</dbReference>
<dbReference type="PANTHER" id="PTHR34389:SF2">
    <property type="entry name" value="L-RHAMNOSE MUTAROTASE"/>
    <property type="match status" value="1"/>
</dbReference>
<gene>
    <name evidence="1" type="ORF">RGI145_15735</name>
</gene>
<dbReference type="eggNOG" id="COG3254">
    <property type="taxonomic scope" value="Bacteria"/>
</dbReference>
<dbReference type="KEGG" id="rgi:RGI145_15735"/>
<reference evidence="1 2" key="1">
    <citation type="submission" date="2016-05" db="EMBL/GenBank/DDBJ databases">
        <title>Complete Genome and Methylome Analysis of Psychrotrophic Bacterial Isolates from Antarctic Lake Untersee.</title>
        <authorList>
            <person name="Fomenkov A."/>
            <person name="Akimov V.N."/>
            <person name="Vasilyeva L.V."/>
            <person name="Andersen D."/>
            <person name="Vincze T."/>
            <person name="Roberts R.J."/>
        </authorList>
    </citation>
    <scope>NUCLEOTIDE SEQUENCE [LARGE SCALE GENOMIC DNA]</scope>
    <source>
        <strain evidence="1 2">U14-5</strain>
    </source>
</reference>
<dbReference type="AlphaFoldDB" id="A0A1L7AKU5"/>
<protein>
    <submittedName>
        <fullName evidence="1">L-rhamnose mutarotase</fullName>
    </submittedName>
</protein>